<dbReference type="Proteomes" id="UP000762676">
    <property type="component" value="Unassembled WGS sequence"/>
</dbReference>
<dbReference type="GO" id="GO:0005777">
    <property type="term" value="C:peroxisome"/>
    <property type="evidence" value="ECO:0007669"/>
    <property type="project" value="InterPro"/>
</dbReference>
<keyword evidence="3" id="KW-1185">Reference proteome</keyword>
<accession>A0AAV4IF68</accession>
<feature type="region of interest" description="Disordered" evidence="1">
    <location>
        <begin position="300"/>
        <end position="330"/>
    </location>
</feature>
<name>A0AAV4IF68_9GAST</name>
<evidence type="ECO:0000256" key="1">
    <source>
        <dbReference type="SAM" id="MobiDB-lite"/>
    </source>
</evidence>
<sequence>MTLMMYNWASDLVATVEKTATRLVQWHNARSHVLDSIIAQKMGLYHHFTFSDLTYTPTQNPFTQSNAEVDYLIKYHAPPRDHQRRSSSLSAKERERNYHPLKRIIPFDQTYKNLPQAKRLDRIVCNSAHDPVSRHGHQTQDLRLLSKQDKQQQPSLPSQQHHHQQTRKDVVEERIPLTCVMDPAFQQGMHLTEVKKFNAQEEERNKLYHLYTSWYRTNWRSDANQPILEDYLVQLKRAGRLFHFCATPLIFSASWRQAVVQKTTGRTSKQGAGGERLPVDFTNSNPSLYSAGHLTAGHGNLAGGGGPSVSSVTTPATPDRSQKMVSVFAD</sequence>
<gene>
    <name evidence="2" type="ORF">ElyMa_006573300</name>
</gene>
<comment type="caution">
    <text evidence="2">The sequence shown here is derived from an EMBL/GenBank/DDBJ whole genome shotgun (WGS) entry which is preliminary data.</text>
</comment>
<proteinExistence type="predicted"/>
<dbReference type="AlphaFoldDB" id="A0AAV4IF68"/>
<evidence type="ECO:0000313" key="2">
    <source>
        <dbReference type="EMBL" id="GFS07627.1"/>
    </source>
</evidence>
<dbReference type="EMBL" id="BMAT01013216">
    <property type="protein sequence ID" value="GFS07627.1"/>
    <property type="molecule type" value="Genomic_DNA"/>
</dbReference>
<feature type="region of interest" description="Disordered" evidence="1">
    <location>
        <begin position="147"/>
        <end position="169"/>
    </location>
</feature>
<dbReference type="InterPro" id="IPR033228">
    <property type="entry name" value="SZT2"/>
</dbReference>
<reference evidence="2 3" key="1">
    <citation type="journal article" date="2021" name="Elife">
        <title>Chloroplast acquisition without the gene transfer in kleptoplastic sea slugs, Plakobranchus ocellatus.</title>
        <authorList>
            <person name="Maeda T."/>
            <person name="Takahashi S."/>
            <person name="Yoshida T."/>
            <person name="Shimamura S."/>
            <person name="Takaki Y."/>
            <person name="Nagai Y."/>
            <person name="Toyoda A."/>
            <person name="Suzuki Y."/>
            <person name="Arimoto A."/>
            <person name="Ishii H."/>
            <person name="Satoh N."/>
            <person name="Nishiyama T."/>
            <person name="Hasebe M."/>
            <person name="Maruyama T."/>
            <person name="Minagawa J."/>
            <person name="Obokata J."/>
            <person name="Shigenobu S."/>
        </authorList>
    </citation>
    <scope>NUCLEOTIDE SEQUENCE [LARGE SCALE GENOMIC DNA]</scope>
</reference>
<evidence type="ECO:0000313" key="3">
    <source>
        <dbReference type="Proteomes" id="UP000762676"/>
    </source>
</evidence>
<dbReference type="PANTHER" id="PTHR14918">
    <property type="entry name" value="KICSTOR COMPLEX PROTEIN SZT2"/>
    <property type="match status" value="1"/>
</dbReference>
<organism evidence="2 3">
    <name type="scientific">Elysia marginata</name>
    <dbReference type="NCBI Taxonomy" id="1093978"/>
    <lineage>
        <taxon>Eukaryota</taxon>
        <taxon>Metazoa</taxon>
        <taxon>Spiralia</taxon>
        <taxon>Lophotrochozoa</taxon>
        <taxon>Mollusca</taxon>
        <taxon>Gastropoda</taxon>
        <taxon>Heterobranchia</taxon>
        <taxon>Euthyneura</taxon>
        <taxon>Panpulmonata</taxon>
        <taxon>Sacoglossa</taxon>
        <taxon>Placobranchoidea</taxon>
        <taxon>Plakobranchidae</taxon>
        <taxon>Elysia</taxon>
    </lineage>
</organism>
<protein>
    <submittedName>
        <fullName evidence="2">Protein SZT2</fullName>
    </submittedName>
</protein>
<dbReference type="PANTHER" id="PTHR14918:SF3">
    <property type="entry name" value="KICSTOR COMPLEX PROTEIN SZT2"/>
    <property type="match status" value="1"/>
</dbReference>